<evidence type="ECO:0000313" key="4">
    <source>
        <dbReference type="Proteomes" id="UP001374584"/>
    </source>
</evidence>
<gene>
    <name evidence="3" type="ORF">VNO80_09811</name>
</gene>
<evidence type="ECO:0000256" key="1">
    <source>
        <dbReference type="SAM" id="MobiDB-lite"/>
    </source>
</evidence>
<evidence type="ECO:0000256" key="2">
    <source>
        <dbReference type="SAM" id="SignalP"/>
    </source>
</evidence>
<feature type="signal peptide" evidence="2">
    <location>
        <begin position="1"/>
        <end position="18"/>
    </location>
</feature>
<keyword evidence="4" id="KW-1185">Reference proteome</keyword>
<dbReference type="Proteomes" id="UP001374584">
    <property type="component" value="Unassembled WGS sequence"/>
</dbReference>
<name>A0AAN9ND89_PHACN</name>
<evidence type="ECO:0000313" key="3">
    <source>
        <dbReference type="EMBL" id="KAK7367793.1"/>
    </source>
</evidence>
<dbReference type="PANTHER" id="PTHR34961:SF7">
    <property type="entry name" value="TRANSMEMBRANE PROTEIN"/>
    <property type="match status" value="1"/>
</dbReference>
<keyword evidence="2" id="KW-0732">Signal</keyword>
<dbReference type="Pfam" id="PF21529">
    <property type="entry name" value="GLV1-2"/>
    <property type="match status" value="1"/>
</dbReference>
<feature type="chain" id="PRO_5043014961" evidence="2">
    <location>
        <begin position="19"/>
        <end position="159"/>
    </location>
</feature>
<organism evidence="3 4">
    <name type="scientific">Phaseolus coccineus</name>
    <name type="common">Scarlet runner bean</name>
    <name type="synonym">Phaseolus multiflorus</name>
    <dbReference type="NCBI Taxonomy" id="3886"/>
    <lineage>
        <taxon>Eukaryota</taxon>
        <taxon>Viridiplantae</taxon>
        <taxon>Streptophyta</taxon>
        <taxon>Embryophyta</taxon>
        <taxon>Tracheophyta</taxon>
        <taxon>Spermatophyta</taxon>
        <taxon>Magnoliopsida</taxon>
        <taxon>eudicotyledons</taxon>
        <taxon>Gunneridae</taxon>
        <taxon>Pentapetalae</taxon>
        <taxon>rosids</taxon>
        <taxon>fabids</taxon>
        <taxon>Fabales</taxon>
        <taxon>Fabaceae</taxon>
        <taxon>Papilionoideae</taxon>
        <taxon>50 kb inversion clade</taxon>
        <taxon>NPAAA clade</taxon>
        <taxon>indigoferoid/millettioid clade</taxon>
        <taxon>Phaseoleae</taxon>
        <taxon>Phaseolus</taxon>
    </lineage>
</organism>
<proteinExistence type="predicted"/>
<sequence>MTSLSLAMILLLYVSVHACTARFPSLTKKDTPHKELDKVKLLETLSASSGTKDYRLQENQQQQQKVANNELNTCESCSISSTSKELIVEASSGTSFQMDSPSFLAAEDERRRARSMVGAAQRHHLEETMLTNASDSAEDIVEMDYAQPHRKPPIHNEKP</sequence>
<comment type="caution">
    <text evidence="3">The sequence shown here is derived from an EMBL/GenBank/DDBJ whole genome shotgun (WGS) entry which is preliminary data.</text>
</comment>
<dbReference type="PANTHER" id="PTHR34961">
    <property type="entry name" value="TRANSMEMBRANE PROTEIN"/>
    <property type="match status" value="1"/>
</dbReference>
<accession>A0AAN9ND89</accession>
<protein>
    <submittedName>
        <fullName evidence="3">Uncharacterized protein</fullName>
    </submittedName>
</protein>
<reference evidence="3 4" key="1">
    <citation type="submission" date="2024-01" db="EMBL/GenBank/DDBJ databases">
        <title>The genomes of 5 underutilized Papilionoideae crops provide insights into root nodulation and disease resistanc.</title>
        <authorList>
            <person name="Jiang F."/>
        </authorList>
    </citation>
    <scope>NUCLEOTIDE SEQUENCE [LARGE SCALE GENOMIC DNA]</scope>
    <source>
        <strain evidence="3">JINMINGXINNONG_FW02</strain>
        <tissue evidence="3">Leaves</tissue>
    </source>
</reference>
<feature type="region of interest" description="Disordered" evidence="1">
    <location>
        <begin position="107"/>
        <end position="135"/>
    </location>
</feature>
<dbReference type="EMBL" id="JAYMYR010000004">
    <property type="protein sequence ID" value="KAK7367793.1"/>
    <property type="molecule type" value="Genomic_DNA"/>
</dbReference>
<dbReference type="AlphaFoldDB" id="A0AAN9ND89"/>
<dbReference type="InterPro" id="IPR049306">
    <property type="entry name" value="GLV1-2"/>
</dbReference>
<dbReference type="InterPro" id="IPR053313">
    <property type="entry name" value="RGF"/>
</dbReference>